<protein>
    <submittedName>
        <fullName evidence="1">Uncharacterized protein</fullName>
    </submittedName>
</protein>
<accession>A0A177WGX0</accession>
<dbReference type="AlphaFoldDB" id="A0A177WGX0"/>
<organism evidence="1 2">
    <name type="scientific">Batrachochytrium dendrobatidis (strain JEL423)</name>
    <dbReference type="NCBI Taxonomy" id="403673"/>
    <lineage>
        <taxon>Eukaryota</taxon>
        <taxon>Fungi</taxon>
        <taxon>Fungi incertae sedis</taxon>
        <taxon>Chytridiomycota</taxon>
        <taxon>Chytridiomycota incertae sedis</taxon>
        <taxon>Chytridiomycetes</taxon>
        <taxon>Rhizophydiales</taxon>
        <taxon>Rhizophydiales incertae sedis</taxon>
        <taxon>Batrachochytrium</taxon>
    </lineage>
</organism>
<reference evidence="1 2" key="2">
    <citation type="submission" date="2016-05" db="EMBL/GenBank/DDBJ databases">
        <title>Lineage-specific infection strategies underlie the spectrum of fungal disease in amphibians.</title>
        <authorList>
            <person name="Cuomo C.A."/>
            <person name="Farrer R.A."/>
            <person name="James T."/>
            <person name="Longcore J."/>
            <person name="Birren B."/>
        </authorList>
    </citation>
    <scope>NUCLEOTIDE SEQUENCE [LARGE SCALE GENOMIC DNA]</scope>
    <source>
        <strain evidence="1 2">JEL423</strain>
    </source>
</reference>
<dbReference type="OrthoDB" id="2147227at2759"/>
<sequence>MARKRPKKKKIGCRLFDVFTLQSKVGGRYAVESQTIQRLFLKGRIIDSSREDLVRSKLYFAGASARCMFLFATKDVIQQTYGLVTFVNDIFPYVKGTIGDQSNNVVDRLFSSSLVENNVFPRKTSIVSQFAGVMLAIKKGPDLIRKLANATRHDGNPSMDGWILEMWFFASLYYDGVNLFDENDNEFQTWPASNVKTLDINAFPALPENNGVWFKPNKWNQGGFDAIFLDKGKGLLDSFK</sequence>
<dbReference type="Proteomes" id="UP000077115">
    <property type="component" value="Unassembled WGS sequence"/>
</dbReference>
<reference evidence="1 2" key="1">
    <citation type="submission" date="2006-10" db="EMBL/GenBank/DDBJ databases">
        <title>The Genome Sequence of Batrachochytrium dendrobatidis JEL423.</title>
        <authorList>
            <consortium name="The Broad Institute Genome Sequencing Platform"/>
            <person name="Birren B."/>
            <person name="Lander E."/>
            <person name="Galagan J."/>
            <person name="Cuomo C."/>
            <person name="Devon K."/>
            <person name="Jaffe D."/>
            <person name="Butler J."/>
            <person name="Alvarez P."/>
            <person name="Gnerre S."/>
            <person name="Grabherr M."/>
            <person name="Kleber M."/>
            <person name="Mauceli E."/>
            <person name="Brockman W."/>
            <person name="Young S."/>
            <person name="LaButti K."/>
            <person name="Sykes S."/>
            <person name="DeCaprio D."/>
            <person name="Crawford M."/>
            <person name="Koehrsen M."/>
            <person name="Engels R."/>
            <person name="Montgomery P."/>
            <person name="Pearson M."/>
            <person name="Howarth C."/>
            <person name="Larson L."/>
            <person name="White J."/>
            <person name="O'Leary S."/>
            <person name="Kodira C."/>
            <person name="Zeng Q."/>
            <person name="Yandava C."/>
            <person name="Alvarado L."/>
            <person name="Longcore J."/>
            <person name="James T."/>
        </authorList>
    </citation>
    <scope>NUCLEOTIDE SEQUENCE [LARGE SCALE GENOMIC DNA]</scope>
    <source>
        <strain evidence="1 2">JEL423</strain>
    </source>
</reference>
<dbReference type="eggNOG" id="ENOG502SI4E">
    <property type="taxonomic scope" value="Eukaryota"/>
</dbReference>
<gene>
    <name evidence="1" type="ORF">BDEG_23221</name>
</gene>
<evidence type="ECO:0000313" key="2">
    <source>
        <dbReference type="Proteomes" id="UP000077115"/>
    </source>
</evidence>
<evidence type="ECO:0000313" key="1">
    <source>
        <dbReference type="EMBL" id="OAJ39368.1"/>
    </source>
</evidence>
<dbReference type="EMBL" id="DS022303">
    <property type="protein sequence ID" value="OAJ39368.1"/>
    <property type="molecule type" value="Genomic_DNA"/>
</dbReference>
<proteinExistence type="predicted"/>
<name>A0A177WGX0_BATDL</name>
<dbReference type="VEuPathDB" id="FungiDB:BDEG_23221"/>